<evidence type="ECO:0000259" key="8">
    <source>
        <dbReference type="Pfam" id="PF00884"/>
    </source>
</evidence>
<evidence type="ECO:0000256" key="3">
    <source>
        <dbReference type="ARBA" id="ARBA00022475"/>
    </source>
</evidence>
<name>A0A239TSY8_9FIRM</name>
<dbReference type="PANTHER" id="PTHR47371">
    <property type="entry name" value="LIPOTEICHOIC ACID SYNTHASE"/>
    <property type="match status" value="1"/>
</dbReference>
<dbReference type="GO" id="GO:0005886">
    <property type="term" value="C:plasma membrane"/>
    <property type="evidence" value="ECO:0007669"/>
    <property type="project" value="UniProtKB-SubCell"/>
</dbReference>
<feature type="transmembrane region" description="Helical" evidence="7">
    <location>
        <begin position="130"/>
        <end position="162"/>
    </location>
</feature>
<dbReference type="eggNOG" id="COG1368">
    <property type="taxonomic scope" value="Bacteria"/>
</dbReference>
<accession>A0A239TSY8</accession>
<reference evidence="9 10" key="1">
    <citation type="submission" date="2017-06" db="EMBL/GenBank/DDBJ databases">
        <authorList>
            <consortium name="Pathogen Informatics"/>
        </authorList>
    </citation>
    <scope>NUCLEOTIDE SEQUENCE [LARGE SCALE GENOMIC DNA]</scope>
    <source>
        <strain evidence="9 10">NCTC10570</strain>
    </source>
</reference>
<evidence type="ECO:0000313" key="10">
    <source>
        <dbReference type="Proteomes" id="UP000215383"/>
    </source>
</evidence>
<dbReference type="Gene3D" id="3.40.720.10">
    <property type="entry name" value="Alkaline Phosphatase, subunit A"/>
    <property type="match status" value="1"/>
</dbReference>
<sequence length="655" mass="74456">MRTVFSSLNYNLGKLLKTFLFFWLLLCLYRLIFMVGMNEYMSNGSDFNSIITAIFGGAKLSLQTAGGLSLFMFISIIIESVFKRLKYFRYICSFIVIFLTTLLFIARFPFYQQFHSGFNQMLFTALHEDIYALFMSLVVEFQLPLKLAFVILLSLAITVVFNKYFSHKLNFKLLNRLSFNMKTICLILCTYIIGTLSLYGGGWSWRTGVNWENAGITNDTFLNEIILDDYQAIYRAYANQMRMEACNGLSFTTQDVTNLAHALTGKDGQNDLSIYLSKQAQGNKIEKPKHIFVIVSESYANWPLLDKYSDLHIADNMKNITKQDDTIYTSHMLPSGSSTVGALMTMVTGLANSNLYLTTMPEALEKPYLTATAPQLKKLGYETNFWYSGPATWENIQEFCLAQGFDNFYSRGNIDENASGSVWGADDEYLYQAVLDNIDDTPSFSIILNTSNHSPFNVDLNSKGFNSESVKNALPANEQNNQDLIKELGHFWYADKTAGEFIAKVKEKYPDSLFIFIGDHADRYNIDKVPSMYERYTVPFIITGKGIDKSMLPQDSAGSHIDVIPTVIELIAPKDFTYYSVGKSMFENKLGENYGFWITSNAIGNTDDLINKPEFFNEQILPNANQLETYINSVRAISWWLGKYGTIIDSKLLQQ</sequence>
<protein>
    <submittedName>
        <fullName evidence="9">Phosphoglycerol transferase and related proteins, alkaline phosphatase superfamily</fullName>
    </submittedName>
</protein>
<keyword evidence="6 7" id="KW-0472">Membrane</keyword>
<keyword evidence="10" id="KW-1185">Reference proteome</keyword>
<comment type="subcellular location">
    <subcellularLocation>
        <location evidence="1">Cell membrane</location>
        <topology evidence="1">Multi-pass membrane protein</topology>
    </subcellularLocation>
</comment>
<feature type="domain" description="Sulfatase N-terminal" evidence="8">
    <location>
        <begin position="290"/>
        <end position="570"/>
    </location>
</feature>
<feature type="transmembrane region" description="Helical" evidence="7">
    <location>
        <begin position="90"/>
        <end position="110"/>
    </location>
</feature>
<feature type="transmembrane region" description="Helical" evidence="7">
    <location>
        <begin position="50"/>
        <end position="78"/>
    </location>
</feature>
<evidence type="ECO:0000256" key="7">
    <source>
        <dbReference type="SAM" id="Phobius"/>
    </source>
</evidence>
<comment type="pathway">
    <text evidence="2">Cell wall biogenesis; lipoteichoic acid biosynthesis.</text>
</comment>
<dbReference type="InterPro" id="IPR000917">
    <property type="entry name" value="Sulfatase_N"/>
</dbReference>
<keyword evidence="5 7" id="KW-1133">Transmembrane helix</keyword>
<evidence type="ECO:0000256" key="2">
    <source>
        <dbReference type="ARBA" id="ARBA00004936"/>
    </source>
</evidence>
<evidence type="ECO:0000256" key="4">
    <source>
        <dbReference type="ARBA" id="ARBA00022692"/>
    </source>
</evidence>
<dbReference type="InterPro" id="IPR017850">
    <property type="entry name" value="Alkaline_phosphatase_core_sf"/>
</dbReference>
<dbReference type="Pfam" id="PF00884">
    <property type="entry name" value="Sulfatase"/>
    <property type="match status" value="1"/>
</dbReference>
<dbReference type="InterPro" id="IPR050448">
    <property type="entry name" value="OpgB/LTA_synthase_biosynth"/>
</dbReference>
<evidence type="ECO:0000256" key="1">
    <source>
        <dbReference type="ARBA" id="ARBA00004651"/>
    </source>
</evidence>
<feature type="transmembrane region" description="Helical" evidence="7">
    <location>
        <begin position="20"/>
        <end position="38"/>
    </location>
</feature>
<keyword evidence="3" id="KW-1003">Cell membrane</keyword>
<dbReference type="GO" id="GO:0016740">
    <property type="term" value="F:transferase activity"/>
    <property type="evidence" value="ECO:0007669"/>
    <property type="project" value="UniProtKB-KW"/>
</dbReference>
<evidence type="ECO:0000256" key="6">
    <source>
        <dbReference type="ARBA" id="ARBA00023136"/>
    </source>
</evidence>
<keyword evidence="4 7" id="KW-0812">Transmembrane</keyword>
<feature type="transmembrane region" description="Helical" evidence="7">
    <location>
        <begin position="183"/>
        <end position="205"/>
    </location>
</feature>
<dbReference type="EMBL" id="LT906446">
    <property type="protein sequence ID" value="SNV00248.1"/>
    <property type="molecule type" value="Genomic_DNA"/>
</dbReference>
<evidence type="ECO:0000313" key="9">
    <source>
        <dbReference type="EMBL" id="SNV00248.1"/>
    </source>
</evidence>
<dbReference type="PANTHER" id="PTHR47371:SF3">
    <property type="entry name" value="PHOSPHOGLYCEROL TRANSFERASE I"/>
    <property type="match status" value="1"/>
</dbReference>
<proteinExistence type="predicted"/>
<evidence type="ECO:0000256" key="5">
    <source>
        <dbReference type="ARBA" id="ARBA00022989"/>
    </source>
</evidence>
<gene>
    <name evidence="9" type="ORF">SAMEA4364220_01274</name>
</gene>
<keyword evidence="9" id="KW-0808">Transferase</keyword>
<dbReference type="CDD" id="cd16015">
    <property type="entry name" value="LTA_synthase"/>
    <property type="match status" value="1"/>
</dbReference>
<organism evidence="9 10">
    <name type="scientific">Megamonas hypermegale</name>
    <dbReference type="NCBI Taxonomy" id="158847"/>
    <lineage>
        <taxon>Bacteria</taxon>
        <taxon>Bacillati</taxon>
        <taxon>Bacillota</taxon>
        <taxon>Negativicutes</taxon>
        <taxon>Selenomonadales</taxon>
        <taxon>Selenomonadaceae</taxon>
        <taxon>Megamonas</taxon>
    </lineage>
</organism>
<dbReference type="Proteomes" id="UP000215383">
    <property type="component" value="Chromosome 1"/>
</dbReference>
<dbReference type="AlphaFoldDB" id="A0A239TSY8"/>
<dbReference type="SUPFAM" id="SSF53649">
    <property type="entry name" value="Alkaline phosphatase-like"/>
    <property type="match status" value="1"/>
</dbReference>